<evidence type="ECO:0000256" key="2">
    <source>
        <dbReference type="ARBA" id="ARBA00022692"/>
    </source>
</evidence>
<evidence type="ECO:0000256" key="3">
    <source>
        <dbReference type="ARBA" id="ARBA00022989"/>
    </source>
</evidence>
<feature type="transmembrane region" description="Helical" evidence="6">
    <location>
        <begin position="243"/>
        <end position="268"/>
    </location>
</feature>
<evidence type="ECO:0000313" key="8">
    <source>
        <dbReference type="EMBL" id="KAF7555886.1"/>
    </source>
</evidence>
<dbReference type="InterPro" id="IPR049326">
    <property type="entry name" value="Rhodopsin_dom_fungi"/>
</dbReference>
<accession>A0A9P5LJR2</accession>
<keyword evidence="2 6" id="KW-0812">Transmembrane</keyword>
<dbReference type="Pfam" id="PF20684">
    <property type="entry name" value="Fung_rhodopsin"/>
    <property type="match status" value="1"/>
</dbReference>
<feature type="transmembrane region" description="Helical" evidence="6">
    <location>
        <begin position="54"/>
        <end position="74"/>
    </location>
</feature>
<comment type="subcellular location">
    <subcellularLocation>
        <location evidence="1">Membrane</location>
        <topology evidence="1">Multi-pass membrane protein</topology>
    </subcellularLocation>
</comment>
<feature type="domain" description="Rhodopsin" evidence="7">
    <location>
        <begin position="38"/>
        <end position="273"/>
    </location>
</feature>
<feature type="transmembrane region" description="Helical" evidence="6">
    <location>
        <begin position="21"/>
        <end position="42"/>
    </location>
</feature>
<evidence type="ECO:0000256" key="1">
    <source>
        <dbReference type="ARBA" id="ARBA00004141"/>
    </source>
</evidence>
<gene>
    <name evidence="8" type="ORF">G7Z17_g1829</name>
</gene>
<evidence type="ECO:0000313" key="9">
    <source>
        <dbReference type="Proteomes" id="UP000722485"/>
    </source>
</evidence>
<keyword evidence="9" id="KW-1185">Reference proteome</keyword>
<protein>
    <recommendedName>
        <fullName evidence="7">Rhodopsin domain-containing protein</fullName>
    </recommendedName>
</protein>
<sequence length="396" mass="43493">MAVAATLQTRESLYDNRAGELNATTTALLVLATVFVALRFWARYLHGAMYGSDDWMMVAAMVVVLLSGAINYAMIAHGLGRHAGVLPKDDLITFFKLLLAFECIYVTAVMLVKLSVLQMYLRIFPSRGFMIAAAIIAAVVIAWWIAIVAVCIWQCDPISRAWLPWSDGTCIDLKASFIGNAIPNIATDIAILCMPIRQVWKLHVTLAQRLSLCFMFLLGSFVLFASIYRFTTIMQFNTEDTTWTLATACTWCVVEAACGVISACLPTLRPLMAKVSSQFGSMSNSKAGHDSVNSRAWRRPTKLITIGGTGNKSGDRYFQRLGNAEDKYGINATVTRSQLQTKHADLSDHGSGDELPLNGGIEAQTSADMEVQWYRPKKEDSLGSRDTTTAANFLLG</sequence>
<feature type="transmembrane region" description="Helical" evidence="6">
    <location>
        <begin position="94"/>
        <end position="117"/>
    </location>
</feature>
<dbReference type="PANTHER" id="PTHR33048:SF151">
    <property type="entry name" value="INTEGRAL MEMBRANE PROTEIN"/>
    <property type="match status" value="1"/>
</dbReference>
<evidence type="ECO:0000256" key="6">
    <source>
        <dbReference type="SAM" id="Phobius"/>
    </source>
</evidence>
<dbReference type="AlphaFoldDB" id="A0A9P5LJR2"/>
<keyword evidence="3 6" id="KW-1133">Transmembrane helix</keyword>
<keyword evidence="4 6" id="KW-0472">Membrane</keyword>
<organism evidence="8 9">
    <name type="scientific">Cylindrodendrum hubeiense</name>
    <dbReference type="NCBI Taxonomy" id="595255"/>
    <lineage>
        <taxon>Eukaryota</taxon>
        <taxon>Fungi</taxon>
        <taxon>Dikarya</taxon>
        <taxon>Ascomycota</taxon>
        <taxon>Pezizomycotina</taxon>
        <taxon>Sordariomycetes</taxon>
        <taxon>Hypocreomycetidae</taxon>
        <taxon>Hypocreales</taxon>
        <taxon>Nectriaceae</taxon>
        <taxon>Cylindrodendrum</taxon>
    </lineage>
</organism>
<dbReference type="OrthoDB" id="5391602at2759"/>
<name>A0A9P5LJR2_9HYPO</name>
<dbReference type="EMBL" id="JAANBB010000016">
    <property type="protein sequence ID" value="KAF7555886.1"/>
    <property type="molecule type" value="Genomic_DNA"/>
</dbReference>
<feature type="transmembrane region" description="Helical" evidence="6">
    <location>
        <begin position="212"/>
        <end position="231"/>
    </location>
</feature>
<evidence type="ECO:0000256" key="5">
    <source>
        <dbReference type="ARBA" id="ARBA00038359"/>
    </source>
</evidence>
<evidence type="ECO:0000259" key="7">
    <source>
        <dbReference type="Pfam" id="PF20684"/>
    </source>
</evidence>
<reference evidence="8" key="1">
    <citation type="submission" date="2020-03" db="EMBL/GenBank/DDBJ databases">
        <title>Draft Genome Sequence of Cylindrodendrum hubeiense.</title>
        <authorList>
            <person name="Buettner E."/>
            <person name="Kellner H."/>
        </authorList>
    </citation>
    <scope>NUCLEOTIDE SEQUENCE</scope>
    <source>
        <strain evidence="8">IHI 201604</strain>
    </source>
</reference>
<dbReference type="InterPro" id="IPR052337">
    <property type="entry name" value="SAT4-like"/>
</dbReference>
<evidence type="ECO:0000256" key="4">
    <source>
        <dbReference type="ARBA" id="ARBA00023136"/>
    </source>
</evidence>
<dbReference type="PANTHER" id="PTHR33048">
    <property type="entry name" value="PTH11-LIKE INTEGRAL MEMBRANE PROTEIN (AFU_ORTHOLOGUE AFUA_5G11245)"/>
    <property type="match status" value="1"/>
</dbReference>
<dbReference type="Proteomes" id="UP000722485">
    <property type="component" value="Unassembled WGS sequence"/>
</dbReference>
<comment type="similarity">
    <text evidence="5">Belongs to the SAT4 family.</text>
</comment>
<proteinExistence type="inferred from homology"/>
<feature type="transmembrane region" description="Helical" evidence="6">
    <location>
        <begin position="129"/>
        <end position="155"/>
    </location>
</feature>
<dbReference type="GO" id="GO:0016020">
    <property type="term" value="C:membrane"/>
    <property type="evidence" value="ECO:0007669"/>
    <property type="project" value="UniProtKB-SubCell"/>
</dbReference>
<comment type="caution">
    <text evidence="8">The sequence shown here is derived from an EMBL/GenBank/DDBJ whole genome shotgun (WGS) entry which is preliminary data.</text>
</comment>